<proteinExistence type="predicted"/>
<protein>
    <submittedName>
        <fullName evidence="2">Uncharacterized protein</fullName>
    </submittedName>
</protein>
<keyword evidence="1" id="KW-0472">Membrane</keyword>
<dbReference type="AlphaFoldDB" id="A0A430FV02"/>
<sequence>MKVFRRGMVVGAWTAVSSVTGLIRSLHDGQSVQAAIIAIVSLMVGLALLWSSSDYDDGRKRRMLFAAFGAETALAILGALYCLYLTIYTDDKFFSGSVTFFMIVYVVFCLFTLYDIRHD</sequence>
<keyword evidence="1" id="KW-0812">Transmembrane</keyword>
<evidence type="ECO:0000256" key="1">
    <source>
        <dbReference type="SAM" id="Phobius"/>
    </source>
</evidence>
<evidence type="ECO:0000313" key="2">
    <source>
        <dbReference type="EMBL" id="RSX57374.1"/>
    </source>
</evidence>
<feature type="transmembrane region" description="Helical" evidence="1">
    <location>
        <begin position="31"/>
        <end position="51"/>
    </location>
</feature>
<dbReference type="RefSeq" id="WP_125967951.1">
    <property type="nucleotide sequence ID" value="NZ_QXGK01000005.1"/>
</dbReference>
<gene>
    <name evidence="2" type="ORF">D2E24_0672</name>
</gene>
<dbReference type="Proteomes" id="UP000287470">
    <property type="component" value="Unassembled WGS sequence"/>
</dbReference>
<reference evidence="2 3" key="1">
    <citation type="submission" date="2018-09" db="EMBL/GenBank/DDBJ databases">
        <title>Characterization of the phylogenetic diversity of five novel species belonging to the genus Bifidobacterium.</title>
        <authorList>
            <person name="Lugli G.A."/>
            <person name="Duranti S."/>
            <person name="Milani C."/>
        </authorList>
    </citation>
    <scope>NUCLEOTIDE SEQUENCE [LARGE SCALE GENOMIC DNA]</scope>
    <source>
        <strain evidence="2 3">2033B</strain>
    </source>
</reference>
<accession>A0A430FV02</accession>
<comment type="caution">
    <text evidence="2">The sequence shown here is derived from an EMBL/GenBank/DDBJ whole genome shotgun (WGS) entry which is preliminary data.</text>
</comment>
<dbReference type="EMBL" id="QXGK01000005">
    <property type="protein sequence ID" value="RSX57374.1"/>
    <property type="molecule type" value="Genomic_DNA"/>
</dbReference>
<organism evidence="2 3">
    <name type="scientific">Bifidobacterium samirii</name>
    <dbReference type="NCBI Taxonomy" id="2306974"/>
    <lineage>
        <taxon>Bacteria</taxon>
        <taxon>Bacillati</taxon>
        <taxon>Actinomycetota</taxon>
        <taxon>Actinomycetes</taxon>
        <taxon>Bifidobacteriales</taxon>
        <taxon>Bifidobacteriaceae</taxon>
        <taxon>Bifidobacterium</taxon>
    </lineage>
</organism>
<feature type="transmembrane region" description="Helical" evidence="1">
    <location>
        <begin position="93"/>
        <end position="114"/>
    </location>
</feature>
<name>A0A430FV02_9BIFI</name>
<evidence type="ECO:0000313" key="3">
    <source>
        <dbReference type="Proteomes" id="UP000287470"/>
    </source>
</evidence>
<keyword evidence="1" id="KW-1133">Transmembrane helix</keyword>
<feature type="transmembrane region" description="Helical" evidence="1">
    <location>
        <begin position="63"/>
        <end position="87"/>
    </location>
</feature>
<keyword evidence="3" id="KW-1185">Reference proteome</keyword>